<sequence length="47" mass="4838">MSALTQDHPNAGLELLAATMIVPISADGAELTQEELAGLVGKTRSLC</sequence>
<dbReference type="Proteomes" id="UP000199501">
    <property type="component" value="Unassembled WGS sequence"/>
</dbReference>
<accession>A0A1G6WBX3</accession>
<dbReference type="EMBL" id="FMZZ01000014">
    <property type="protein sequence ID" value="SDD62546.1"/>
    <property type="molecule type" value="Genomic_DNA"/>
</dbReference>
<reference evidence="2" key="1">
    <citation type="submission" date="2016-10" db="EMBL/GenBank/DDBJ databases">
        <authorList>
            <person name="Varghese N."/>
            <person name="Submissions S."/>
        </authorList>
    </citation>
    <scope>NUCLEOTIDE SEQUENCE [LARGE SCALE GENOMIC DNA]</scope>
    <source>
        <strain evidence="2">IBRC-M 10403</strain>
    </source>
</reference>
<evidence type="ECO:0000313" key="1">
    <source>
        <dbReference type="EMBL" id="SDD62546.1"/>
    </source>
</evidence>
<dbReference type="AlphaFoldDB" id="A0A1G6WBX3"/>
<keyword evidence="2" id="KW-1185">Reference proteome</keyword>
<organism evidence="1 2">
    <name type="scientific">Actinokineospora iranica</name>
    <dbReference type="NCBI Taxonomy" id="1271860"/>
    <lineage>
        <taxon>Bacteria</taxon>
        <taxon>Bacillati</taxon>
        <taxon>Actinomycetota</taxon>
        <taxon>Actinomycetes</taxon>
        <taxon>Pseudonocardiales</taxon>
        <taxon>Pseudonocardiaceae</taxon>
        <taxon>Actinokineospora</taxon>
    </lineage>
</organism>
<proteinExistence type="predicted"/>
<protein>
    <submittedName>
        <fullName evidence="1">Uncharacterized protein</fullName>
    </submittedName>
</protein>
<gene>
    <name evidence="1" type="ORF">SAMN05216174_11480</name>
</gene>
<evidence type="ECO:0000313" key="2">
    <source>
        <dbReference type="Proteomes" id="UP000199501"/>
    </source>
</evidence>
<name>A0A1G6WBX3_9PSEU</name>